<gene>
    <name evidence="1" type="ORF">MENTE1834_LOCUS36278</name>
</gene>
<accession>A0ACB1AAQ5</accession>
<protein>
    <submittedName>
        <fullName evidence="1">Uncharacterized protein</fullName>
    </submittedName>
</protein>
<proteinExistence type="predicted"/>
<sequence>MLWHFFFIFFKQIVMKENKKDEKGITENLESIQLNISGEEMNKINSVESNFVLIEELLKKLSGDSNLFEKCNEMILEKLGYNKNEFVSQLVEEMSKIMWDLDFKCMLNL</sequence>
<name>A0ACB1AAQ5_MELEN</name>
<evidence type="ECO:0000313" key="2">
    <source>
        <dbReference type="Proteomes" id="UP001497535"/>
    </source>
</evidence>
<dbReference type="Proteomes" id="UP001497535">
    <property type="component" value="Unassembled WGS sequence"/>
</dbReference>
<dbReference type="EMBL" id="CAVMJV010000072">
    <property type="protein sequence ID" value="CAK5088626.1"/>
    <property type="molecule type" value="Genomic_DNA"/>
</dbReference>
<reference evidence="1" key="1">
    <citation type="submission" date="2023-11" db="EMBL/GenBank/DDBJ databases">
        <authorList>
            <person name="Poullet M."/>
        </authorList>
    </citation>
    <scope>NUCLEOTIDE SEQUENCE</scope>
    <source>
        <strain evidence="1">E1834</strain>
    </source>
</reference>
<organism evidence="1 2">
    <name type="scientific">Meloidogyne enterolobii</name>
    <name type="common">Root-knot nematode worm</name>
    <name type="synonym">Meloidogyne mayaguensis</name>
    <dbReference type="NCBI Taxonomy" id="390850"/>
    <lineage>
        <taxon>Eukaryota</taxon>
        <taxon>Metazoa</taxon>
        <taxon>Ecdysozoa</taxon>
        <taxon>Nematoda</taxon>
        <taxon>Chromadorea</taxon>
        <taxon>Rhabditida</taxon>
        <taxon>Tylenchina</taxon>
        <taxon>Tylenchomorpha</taxon>
        <taxon>Tylenchoidea</taxon>
        <taxon>Meloidogynidae</taxon>
        <taxon>Meloidogyninae</taxon>
        <taxon>Meloidogyne</taxon>
    </lineage>
</organism>
<keyword evidence="2" id="KW-1185">Reference proteome</keyword>
<evidence type="ECO:0000313" key="1">
    <source>
        <dbReference type="EMBL" id="CAK5088626.1"/>
    </source>
</evidence>
<comment type="caution">
    <text evidence="1">The sequence shown here is derived from an EMBL/GenBank/DDBJ whole genome shotgun (WGS) entry which is preliminary data.</text>
</comment>